<gene>
    <name evidence="1" type="ORF">FYZ43_03420</name>
    <name evidence="2" type="ORF">HHJ74_03990</name>
</gene>
<dbReference type="RefSeq" id="WP_004016471.1">
    <property type="nucleotide sequence ID" value="NZ_CAMUNX010000004.1"/>
</dbReference>
<sequence length="130" mass="14618">MPTKTFRDGEILTAADVNNYLVNDPTALTKAIEETRAAIKEAEAYLAANPPGPHLDYGRILYIFAKKYKSFRKGRQPELKEDGLIIFPEFCEVLLYRNPGGNISIERNIVRITGDLDDGGEICAIFKIHF</sequence>
<accession>A0A378PFG9</accession>
<dbReference type="Proteomes" id="UP001209486">
    <property type="component" value="Unassembled WGS sequence"/>
</dbReference>
<evidence type="ECO:0000313" key="2">
    <source>
        <dbReference type="EMBL" id="NMW92864.1"/>
    </source>
</evidence>
<dbReference type="AlphaFoldDB" id="A0A378PFG9"/>
<evidence type="ECO:0000313" key="3">
    <source>
        <dbReference type="Proteomes" id="UP000582487"/>
    </source>
</evidence>
<evidence type="ECO:0000313" key="4">
    <source>
        <dbReference type="Proteomes" id="UP001209486"/>
    </source>
</evidence>
<organism evidence="1 4">
    <name type="scientific">Mobiluncus mulieris</name>
    <dbReference type="NCBI Taxonomy" id="2052"/>
    <lineage>
        <taxon>Bacteria</taxon>
        <taxon>Bacillati</taxon>
        <taxon>Actinomycetota</taxon>
        <taxon>Actinomycetes</taxon>
        <taxon>Actinomycetales</taxon>
        <taxon>Actinomycetaceae</taxon>
        <taxon>Mobiluncus</taxon>
    </lineage>
</organism>
<name>A0A378PFG9_9ACTO</name>
<protein>
    <submittedName>
        <fullName evidence="1">Uncharacterized protein</fullName>
    </submittedName>
</protein>
<dbReference type="Proteomes" id="UP000582487">
    <property type="component" value="Unassembled WGS sequence"/>
</dbReference>
<dbReference type="EMBL" id="VSZY01000003">
    <property type="protein sequence ID" value="MCU9968469.1"/>
    <property type="molecule type" value="Genomic_DNA"/>
</dbReference>
<reference evidence="1 4" key="1">
    <citation type="submission" date="2019-08" db="EMBL/GenBank/DDBJ databases">
        <title>Comparison of rpoB and gyrB Sequences from Mobiluncus Species and Development of a Multiplex PCR Method for Clinical Detection of Mobiluncus curtisii and Mobiluncus mulieris.</title>
        <authorList>
            <person name="Yang L."/>
            <person name="Shen Y."/>
            <person name="Xu G."/>
            <person name="Shu L.-B."/>
            <person name="Hu J."/>
            <person name="Zhang R."/>
            <person name="Wang Y."/>
            <person name="Zhou H.-W."/>
            <person name="Zhang X."/>
        </authorList>
    </citation>
    <scope>NUCLEOTIDE SEQUENCE [LARGE SCALE GENOMIC DNA]</scope>
    <source>
        <strain evidence="1 4">M26</strain>
    </source>
</reference>
<dbReference type="EMBL" id="JABCUV010000003">
    <property type="protein sequence ID" value="NMW92864.1"/>
    <property type="molecule type" value="Genomic_DNA"/>
</dbReference>
<reference evidence="2 3" key="2">
    <citation type="submission" date="2020-04" db="EMBL/GenBank/DDBJ databases">
        <title>Antimicrobial susceptibility and clonality of vaginal-derived multi-drug resistant Mobiluncus isolates in China.</title>
        <authorList>
            <person name="Zhang X."/>
        </authorList>
    </citation>
    <scope>NUCLEOTIDE SEQUENCE [LARGE SCALE GENOMIC DNA]</scope>
    <source>
        <strain evidence="2 3">7</strain>
    </source>
</reference>
<comment type="caution">
    <text evidence="1">The sequence shown here is derived from an EMBL/GenBank/DDBJ whole genome shotgun (WGS) entry which is preliminary data.</text>
</comment>
<proteinExistence type="predicted"/>
<evidence type="ECO:0000313" key="1">
    <source>
        <dbReference type="EMBL" id="MCU9968469.1"/>
    </source>
</evidence>